<evidence type="ECO:0000313" key="4">
    <source>
        <dbReference type="EMBL" id="KAF6784169.1"/>
    </source>
</evidence>
<dbReference type="AlphaFoldDB" id="A0A8H6ILK8"/>
<organism evidence="4 5">
    <name type="scientific">Colletotrichum sojae</name>
    <dbReference type="NCBI Taxonomy" id="2175907"/>
    <lineage>
        <taxon>Eukaryota</taxon>
        <taxon>Fungi</taxon>
        <taxon>Dikarya</taxon>
        <taxon>Ascomycota</taxon>
        <taxon>Pezizomycotina</taxon>
        <taxon>Sordariomycetes</taxon>
        <taxon>Hypocreomycetidae</taxon>
        <taxon>Glomerellales</taxon>
        <taxon>Glomerellaceae</taxon>
        <taxon>Colletotrichum</taxon>
        <taxon>Colletotrichum orchidearum species complex</taxon>
    </lineage>
</organism>
<protein>
    <recommendedName>
        <fullName evidence="3">DUF7580 domain-containing protein</fullName>
    </recommendedName>
</protein>
<dbReference type="InterPro" id="IPR056002">
    <property type="entry name" value="DUF7580"/>
</dbReference>
<dbReference type="PANTHER" id="PTHR35186:SF4">
    <property type="entry name" value="PRION-INHIBITION AND PROPAGATION HELO DOMAIN-CONTAINING PROTEIN"/>
    <property type="match status" value="1"/>
</dbReference>
<accession>A0A8H6ILK8</accession>
<keyword evidence="1" id="KW-0175">Coiled coil</keyword>
<evidence type="ECO:0000256" key="2">
    <source>
        <dbReference type="SAM" id="MobiDB-lite"/>
    </source>
</evidence>
<feature type="region of interest" description="Disordered" evidence="2">
    <location>
        <begin position="283"/>
        <end position="303"/>
    </location>
</feature>
<comment type="caution">
    <text evidence="4">The sequence shown here is derived from an EMBL/GenBank/DDBJ whole genome shotgun (WGS) entry which is preliminary data.</text>
</comment>
<gene>
    <name evidence="4" type="ORF">CSOJ01_15785</name>
</gene>
<proteinExistence type="predicted"/>
<evidence type="ECO:0000313" key="5">
    <source>
        <dbReference type="Proteomes" id="UP000652219"/>
    </source>
</evidence>
<sequence length="587" mass="66279">MAELALGIVGIAPLIGGAIKAYKEVNLKLKLFRHSSKEVKKVYKVLRIQRQVFVNECRLWLKFIIDDDETAMGMASDPNHDRWGDPELDSSFKSRLKDNYDAWLDTTKDILESIEELEGSLAAFKESSEESNKNGKLKRTIDRTKDGTRLAFNASDFDKTIDKLRTSNNELKGLREQISELQTRPKLHNSAQPKTGRRGDWTSLVRIRRASKALYEALMRTWNCGQPGHMGHSVKLFVETRRVDEEVQMNLAIVCRSQTRDLIQSTLVQLEVRSQNLDWIDEPRLTGRLPPPDDDRQGSGPRKRLKVVRFAETTVQTPIKSPDNPSGGGSICGSCDLGSSDDICKELTRQLNASCLGHLDVRSDEAFRHSFYPAANDFCKTLSPCSTDPKAITMDEVLDDSSKDFFSTVDRLKLAQSLVSAVLKFHSTPWLGDFWRLRNLAFFKSSRDEEVSEALRTLHVGIEVAQRQVDSMEDVQSSADCSSFSQVSEDERLFCGIDNLTLHSLGVALLQIDRWTRVEPGDVLKVRKMALRSSSLGPRYQEITQKCLRCDFGYGADLTKPRLQEAVYDNVVCSLQKMISSLEVDDE</sequence>
<feature type="domain" description="DUF7580" evidence="3">
    <location>
        <begin position="206"/>
        <end position="580"/>
    </location>
</feature>
<dbReference type="Proteomes" id="UP000652219">
    <property type="component" value="Unassembled WGS sequence"/>
</dbReference>
<feature type="coiled-coil region" evidence="1">
    <location>
        <begin position="114"/>
        <end position="184"/>
    </location>
</feature>
<evidence type="ECO:0000256" key="1">
    <source>
        <dbReference type="SAM" id="Coils"/>
    </source>
</evidence>
<reference evidence="4 5" key="1">
    <citation type="journal article" date="2020" name="Phytopathology">
        <title>Genome Sequence Resources of Colletotrichum truncatum, C. plurivorum, C. musicola, and C. sojae: Four Species Pathogenic to Soybean (Glycine max).</title>
        <authorList>
            <person name="Rogerio F."/>
            <person name="Boufleur T.R."/>
            <person name="Ciampi-Guillardi M."/>
            <person name="Sukno S.A."/>
            <person name="Thon M.R."/>
            <person name="Massola Junior N.S."/>
            <person name="Baroncelli R."/>
        </authorList>
    </citation>
    <scope>NUCLEOTIDE SEQUENCE [LARGE SCALE GENOMIC DNA]</scope>
    <source>
        <strain evidence="4 5">LFN0009</strain>
    </source>
</reference>
<name>A0A8H6ILK8_9PEZI</name>
<feature type="compositionally biased region" description="Basic and acidic residues" evidence="2">
    <location>
        <begin position="283"/>
        <end position="297"/>
    </location>
</feature>
<keyword evidence="5" id="KW-1185">Reference proteome</keyword>
<dbReference type="PANTHER" id="PTHR35186">
    <property type="entry name" value="ANK_REP_REGION DOMAIN-CONTAINING PROTEIN"/>
    <property type="match status" value="1"/>
</dbReference>
<dbReference type="EMBL" id="WIGN01000764">
    <property type="protein sequence ID" value="KAF6784169.1"/>
    <property type="molecule type" value="Genomic_DNA"/>
</dbReference>
<evidence type="ECO:0000259" key="3">
    <source>
        <dbReference type="Pfam" id="PF24476"/>
    </source>
</evidence>
<dbReference type="Pfam" id="PF24476">
    <property type="entry name" value="DUF7580"/>
    <property type="match status" value="1"/>
</dbReference>